<evidence type="ECO:0000256" key="1">
    <source>
        <dbReference type="SAM" id="MobiDB-lite"/>
    </source>
</evidence>
<organism evidence="2 3">
    <name type="scientific">Bimuria novae-zelandiae CBS 107.79</name>
    <dbReference type="NCBI Taxonomy" id="1447943"/>
    <lineage>
        <taxon>Eukaryota</taxon>
        <taxon>Fungi</taxon>
        <taxon>Dikarya</taxon>
        <taxon>Ascomycota</taxon>
        <taxon>Pezizomycotina</taxon>
        <taxon>Dothideomycetes</taxon>
        <taxon>Pleosporomycetidae</taxon>
        <taxon>Pleosporales</taxon>
        <taxon>Massarineae</taxon>
        <taxon>Didymosphaeriaceae</taxon>
        <taxon>Bimuria</taxon>
    </lineage>
</organism>
<proteinExistence type="predicted"/>
<accession>A0A6A5VKA3</accession>
<name>A0A6A5VKA3_9PLEO</name>
<dbReference type="EMBL" id="ML976667">
    <property type="protein sequence ID" value="KAF1976152.1"/>
    <property type="molecule type" value="Genomic_DNA"/>
</dbReference>
<sequence length="881" mass="101396">MTLSVVCDPTWRAKEKKRGTKDEEFRESKRLAKQIGIQINTAKYHKQRTDVPSQLRSQFDTILVLGDIKYLEYQECSRKPWQSDIKRKALRLTHMAGRFRDEHHNEGGWRDAIESKIFERFDIEVACKRCRGRLWRSEIEVDSSTSNSRTASLADRQKRRDACTCDPLQREDEHSSMDPGISNLFSYRIDTAVEGHNKSPPKTKKRPDRIHGLRRTENFDVHLRSPYLHNDCLSRTSLVEDAIRTSIHRKYEDAELLFPFLILEAKSEKGAASFEEMEMQVCFPIQQSLQLQWELLQAPGNAVGVPGAPLVWSFIYRGEDWRVYAGHVELSEGRPKYLINYLWGGSVTGIDETLQLLLIVDYIVDWARDTFRPNIFRQVKSLASGVLDDRATVDPDVVSLNGEIENWMAEQSIDEDSSDEPTEEPPSPPQLLLTDRPSHVSRASTLDPFEQQFTSTLGLVKDARRISSRLKGLWIKRDSLDFLFQAFKTPNQVESFARQVLVTLKRQGVVINGAEVLGAVEELWTGQPDGHFAGISRKTRIHVQFQISFYINSVWEIVRELTYLAVEEDALELLLERAAYKRRGQVSPPQCRKDRLTAAVSTLLDSGVQEDLLSALCRRTYVLGFEHSTVIVVDDYNAPEERQESRPIFQQAKNAELERSGLYMQSLVRDVFNTIQSQTENHVSPVHQRVASILRASSRIDVEERPLWKVRDPLARNEKSFLVYSDVPSTRHLADLARRRYCLYVVDNQQVELTQFSIASRLIATVQQREVYYTVRRARAPGSGNMKNWRDNRDDFSRPYLGPLFQTDPIFPPDHFRNDVCDWIKTFAQPVRQGPEEMASLLSSWYFSAGAVAALRPRHRFNAQDKTWTSWQDASQVSTLV</sequence>
<dbReference type="OrthoDB" id="3538597at2759"/>
<gene>
    <name evidence="2" type="ORF">BU23DRAFT_42021</name>
</gene>
<reference evidence="2" key="1">
    <citation type="journal article" date="2020" name="Stud. Mycol.">
        <title>101 Dothideomycetes genomes: a test case for predicting lifestyles and emergence of pathogens.</title>
        <authorList>
            <person name="Haridas S."/>
            <person name="Albert R."/>
            <person name="Binder M."/>
            <person name="Bloem J."/>
            <person name="Labutti K."/>
            <person name="Salamov A."/>
            <person name="Andreopoulos B."/>
            <person name="Baker S."/>
            <person name="Barry K."/>
            <person name="Bills G."/>
            <person name="Bluhm B."/>
            <person name="Cannon C."/>
            <person name="Castanera R."/>
            <person name="Culley D."/>
            <person name="Daum C."/>
            <person name="Ezra D."/>
            <person name="Gonzalez J."/>
            <person name="Henrissat B."/>
            <person name="Kuo A."/>
            <person name="Liang C."/>
            <person name="Lipzen A."/>
            <person name="Lutzoni F."/>
            <person name="Magnuson J."/>
            <person name="Mondo S."/>
            <person name="Nolan M."/>
            <person name="Ohm R."/>
            <person name="Pangilinan J."/>
            <person name="Park H.-J."/>
            <person name="Ramirez L."/>
            <person name="Alfaro M."/>
            <person name="Sun H."/>
            <person name="Tritt A."/>
            <person name="Yoshinaga Y."/>
            <person name="Zwiers L.-H."/>
            <person name="Turgeon B."/>
            <person name="Goodwin S."/>
            <person name="Spatafora J."/>
            <person name="Crous P."/>
            <person name="Grigoriev I."/>
        </authorList>
    </citation>
    <scope>NUCLEOTIDE SEQUENCE</scope>
    <source>
        <strain evidence="2">CBS 107.79</strain>
    </source>
</reference>
<feature type="compositionally biased region" description="Acidic residues" evidence="1">
    <location>
        <begin position="412"/>
        <end position="423"/>
    </location>
</feature>
<feature type="region of interest" description="Disordered" evidence="1">
    <location>
        <begin position="411"/>
        <end position="435"/>
    </location>
</feature>
<dbReference type="Proteomes" id="UP000800036">
    <property type="component" value="Unassembled WGS sequence"/>
</dbReference>
<keyword evidence="3" id="KW-1185">Reference proteome</keyword>
<dbReference type="AlphaFoldDB" id="A0A6A5VKA3"/>
<protein>
    <submittedName>
        <fullName evidence="2">Uncharacterized protein</fullName>
    </submittedName>
</protein>
<evidence type="ECO:0000313" key="3">
    <source>
        <dbReference type="Proteomes" id="UP000800036"/>
    </source>
</evidence>
<evidence type="ECO:0000313" key="2">
    <source>
        <dbReference type="EMBL" id="KAF1976152.1"/>
    </source>
</evidence>